<dbReference type="HOGENOM" id="CLU_063732_0_0_1"/>
<dbReference type="OrthoDB" id="2432613at2759"/>
<dbReference type="Pfam" id="PF10342">
    <property type="entry name" value="Kre9_KNH"/>
    <property type="match status" value="1"/>
</dbReference>
<gene>
    <name evidence="5" type="ORF">SETTUDRAFT_164251</name>
</gene>
<evidence type="ECO:0000313" key="5">
    <source>
        <dbReference type="EMBL" id="EOA83850.1"/>
    </source>
</evidence>
<dbReference type="eggNOG" id="ENOG502S28F">
    <property type="taxonomic scope" value="Eukaryota"/>
</dbReference>
<evidence type="ECO:0000313" key="6">
    <source>
        <dbReference type="Proteomes" id="UP000016935"/>
    </source>
</evidence>
<dbReference type="GO" id="GO:0005576">
    <property type="term" value="C:extracellular region"/>
    <property type="evidence" value="ECO:0007669"/>
    <property type="project" value="TreeGrafter"/>
</dbReference>
<evidence type="ECO:0000256" key="2">
    <source>
        <dbReference type="SAM" id="SignalP"/>
    </source>
</evidence>
<proteinExistence type="predicted"/>
<feature type="chain" id="PRO_5004343067" evidence="2">
    <location>
        <begin position="22"/>
        <end position="266"/>
    </location>
</feature>
<dbReference type="GeneID" id="19399060"/>
<feature type="domain" description="Yeast cell wall synthesis Kre9/Knh1-like N-terminal" evidence="4">
    <location>
        <begin position="27"/>
        <end position="131"/>
    </location>
</feature>
<dbReference type="RefSeq" id="XP_008028325.1">
    <property type="nucleotide sequence ID" value="XM_008030134.1"/>
</dbReference>
<feature type="domain" description="Yeast cell wall synthesis Kre9/Knh1 C-terminal" evidence="3">
    <location>
        <begin position="177"/>
        <end position="255"/>
    </location>
</feature>
<dbReference type="PANTHER" id="PTHR28154:SF1">
    <property type="entry name" value="CELL WALL SYNTHESIS PROTEIN KNH1-RELATED"/>
    <property type="match status" value="1"/>
</dbReference>
<dbReference type="InterPro" id="IPR008659">
    <property type="entry name" value="Kre9/Knh1_C"/>
</dbReference>
<dbReference type="AlphaFoldDB" id="R0IEX5"/>
<accession>R0IEX5</accession>
<name>R0IEX5_EXST2</name>
<dbReference type="Proteomes" id="UP000016935">
    <property type="component" value="Unassembled WGS sequence"/>
</dbReference>
<dbReference type="GO" id="GO:0031505">
    <property type="term" value="P:fungal-type cell wall organization"/>
    <property type="evidence" value="ECO:0007669"/>
    <property type="project" value="TreeGrafter"/>
</dbReference>
<dbReference type="Pfam" id="PF05390">
    <property type="entry name" value="Kre9_KNH1_C"/>
    <property type="match status" value="1"/>
</dbReference>
<evidence type="ECO:0000256" key="1">
    <source>
        <dbReference type="ARBA" id="ARBA00022729"/>
    </source>
</evidence>
<dbReference type="GO" id="GO:0042546">
    <property type="term" value="P:cell wall biogenesis"/>
    <property type="evidence" value="ECO:0007669"/>
    <property type="project" value="InterPro"/>
</dbReference>
<reference evidence="5 6" key="1">
    <citation type="journal article" date="2012" name="PLoS Pathog.">
        <title>Diverse lifestyles and strategies of plant pathogenesis encoded in the genomes of eighteen Dothideomycetes fungi.</title>
        <authorList>
            <person name="Ohm R.A."/>
            <person name="Feau N."/>
            <person name="Henrissat B."/>
            <person name="Schoch C.L."/>
            <person name="Horwitz B.A."/>
            <person name="Barry K.W."/>
            <person name="Condon B.J."/>
            <person name="Copeland A.C."/>
            <person name="Dhillon B."/>
            <person name="Glaser F."/>
            <person name="Hesse C.N."/>
            <person name="Kosti I."/>
            <person name="LaButti K."/>
            <person name="Lindquist E.A."/>
            <person name="Lucas S."/>
            <person name="Salamov A.A."/>
            <person name="Bradshaw R.E."/>
            <person name="Ciuffetti L."/>
            <person name="Hamelin R.C."/>
            <person name="Kema G.H.J."/>
            <person name="Lawrence C."/>
            <person name="Scott J.A."/>
            <person name="Spatafora J.W."/>
            <person name="Turgeon B.G."/>
            <person name="de Wit P.J.G.M."/>
            <person name="Zhong S."/>
            <person name="Goodwin S.B."/>
            <person name="Grigoriev I.V."/>
        </authorList>
    </citation>
    <scope>NUCLEOTIDE SEQUENCE [LARGE SCALE GENOMIC DNA]</scope>
    <source>
        <strain evidence="6">28A</strain>
    </source>
</reference>
<dbReference type="EMBL" id="KB908814">
    <property type="protein sequence ID" value="EOA83850.1"/>
    <property type="molecule type" value="Genomic_DNA"/>
</dbReference>
<reference evidence="5 6" key="2">
    <citation type="journal article" date="2013" name="PLoS Genet.">
        <title>Comparative genome structure, secondary metabolite, and effector coding capacity across Cochliobolus pathogens.</title>
        <authorList>
            <person name="Condon B.J."/>
            <person name="Leng Y."/>
            <person name="Wu D."/>
            <person name="Bushley K.E."/>
            <person name="Ohm R.A."/>
            <person name="Otillar R."/>
            <person name="Martin J."/>
            <person name="Schackwitz W."/>
            <person name="Grimwood J."/>
            <person name="MohdZainudin N."/>
            <person name="Xue C."/>
            <person name="Wang R."/>
            <person name="Manning V.A."/>
            <person name="Dhillon B."/>
            <person name="Tu Z.J."/>
            <person name="Steffenson B.J."/>
            <person name="Salamov A."/>
            <person name="Sun H."/>
            <person name="Lowry S."/>
            <person name="LaButti K."/>
            <person name="Han J."/>
            <person name="Copeland A."/>
            <person name="Lindquist E."/>
            <person name="Barry K."/>
            <person name="Schmutz J."/>
            <person name="Baker S.E."/>
            <person name="Ciuffetti L.M."/>
            <person name="Grigoriev I.V."/>
            <person name="Zhong S."/>
            <person name="Turgeon B.G."/>
        </authorList>
    </citation>
    <scope>NUCLEOTIDE SEQUENCE [LARGE SCALE GENOMIC DNA]</scope>
    <source>
        <strain evidence="6">28A</strain>
    </source>
</reference>
<keyword evidence="6" id="KW-1185">Reference proteome</keyword>
<dbReference type="STRING" id="671987.R0IEX5"/>
<keyword evidence="1 2" id="KW-0732">Signal</keyword>
<dbReference type="PANTHER" id="PTHR28154">
    <property type="entry name" value="CELL WALL SYNTHESIS PROTEIN KNH1-RELATED"/>
    <property type="match status" value="1"/>
</dbReference>
<feature type="signal peptide" evidence="2">
    <location>
        <begin position="1"/>
        <end position="21"/>
    </location>
</feature>
<dbReference type="GO" id="GO:0006078">
    <property type="term" value="P:(1-&gt;6)-beta-D-glucan biosynthetic process"/>
    <property type="evidence" value="ECO:0007669"/>
    <property type="project" value="InterPro"/>
</dbReference>
<evidence type="ECO:0000259" key="4">
    <source>
        <dbReference type="Pfam" id="PF10342"/>
    </source>
</evidence>
<sequence>MPRILVSFAAVVSALSPLVHAGITFSSPAAGTQLTAGSAITVQWTEGGSGPKIADLQGYQLQLVVGGNKDSEQFVATTITPSGLFSAGNSASGRVEAGVSEDLKTANAYFVKMIATPKTGGGQYVVYSDRFAYSGMTGKGVLAPAIKQAALAVTNTDGPPSQDGLTNEDTAAAGGDQYEVEYTMQTGLTRYAPMQPVPGTKVTATNTQPLYPTSSVVIAKTKLPTPSQVITITASQTFSTKSMENTVAPAPHATDDMAKFLRRWQD</sequence>
<evidence type="ECO:0000259" key="3">
    <source>
        <dbReference type="Pfam" id="PF05390"/>
    </source>
</evidence>
<dbReference type="InterPro" id="IPR018466">
    <property type="entry name" value="Kre9/Knh1-like_N"/>
</dbReference>
<protein>
    <submittedName>
        <fullName evidence="5">Uncharacterized protein</fullName>
    </submittedName>
</protein>
<organism evidence="5 6">
    <name type="scientific">Exserohilum turcicum (strain 28A)</name>
    <name type="common">Northern leaf blight fungus</name>
    <name type="synonym">Setosphaeria turcica</name>
    <dbReference type="NCBI Taxonomy" id="671987"/>
    <lineage>
        <taxon>Eukaryota</taxon>
        <taxon>Fungi</taxon>
        <taxon>Dikarya</taxon>
        <taxon>Ascomycota</taxon>
        <taxon>Pezizomycotina</taxon>
        <taxon>Dothideomycetes</taxon>
        <taxon>Pleosporomycetidae</taxon>
        <taxon>Pleosporales</taxon>
        <taxon>Pleosporineae</taxon>
        <taxon>Pleosporaceae</taxon>
        <taxon>Exserohilum</taxon>
    </lineage>
</organism>
<dbReference type="InterPro" id="IPR045328">
    <property type="entry name" value="Kre9/Knh1"/>
</dbReference>